<name>A0A8S1CHW3_9INSE</name>
<comment type="caution">
    <text evidence="2">The sequence shown here is derived from an EMBL/GenBank/DDBJ whole genome shotgun (WGS) entry which is preliminary data.</text>
</comment>
<protein>
    <submittedName>
        <fullName evidence="2">Uncharacterized protein</fullName>
    </submittedName>
</protein>
<evidence type="ECO:0000313" key="3">
    <source>
        <dbReference type="Proteomes" id="UP000494165"/>
    </source>
</evidence>
<evidence type="ECO:0000256" key="1">
    <source>
        <dbReference type="SAM" id="MobiDB-lite"/>
    </source>
</evidence>
<reference evidence="2 3" key="1">
    <citation type="submission" date="2020-04" db="EMBL/GenBank/DDBJ databases">
        <authorList>
            <person name="Alioto T."/>
            <person name="Alioto T."/>
            <person name="Gomez Garrido J."/>
        </authorList>
    </citation>
    <scope>NUCLEOTIDE SEQUENCE [LARGE SCALE GENOMIC DNA]</scope>
</reference>
<dbReference type="AlphaFoldDB" id="A0A8S1CHW3"/>
<proteinExistence type="predicted"/>
<evidence type="ECO:0000313" key="2">
    <source>
        <dbReference type="EMBL" id="CAB3364869.1"/>
    </source>
</evidence>
<feature type="region of interest" description="Disordered" evidence="1">
    <location>
        <begin position="33"/>
        <end position="63"/>
    </location>
</feature>
<gene>
    <name evidence="2" type="ORF">CLODIP_2_CD12490</name>
</gene>
<dbReference type="EMBL" id="CADEPI010000018">
    <property type="protein sequence ID" value="CAB3364869.1"/>
    <property type="molecule type" value="Genomic_DNA"/>
</dbReference>
<sequence>MCCLQAERVFPASSESDDESCSLELRFARHHHHHTPNARMHWGSSAESSPLEENDPFPGLHSVMSRALGPGRRSFSSSIVADLASVSGPERTVSAVPEFFFS</sequence>
<keyword evidence="3" id="KW-1185">Reference proteome</keyword>
<organism evidence="2 3">
    <name type="scientific">Cloeon dipterum</name>
    <dbReference type="NCBI Taxonomy" id="197152"/>
    <lineage>
        <taxon>Eukaryota</taxon>
        <taxon>Metazoa</taxon>
        <taxon>Ecdysozoa</taxon>
        <taxon>Arthropoda</taxon>
        <taxon>Hexapoda</taxon>
        <taxon>Insecta</taxon>
        <taxon>Pterygota</taxon>
        <taxon>Palaeoptera</taxon>
        <taxon>Ephemeroptera</taxon>
        <taxon>Pisciforma</taxon>
        <taxon>Baetidae</taxon>
        <taxon>Cloeon</taxon>
    </lineage>
</organism>
<dbReference type="Proteomes" id="UP000494165">
    <property type="component" value="Unassembled WGS sequence"/>
</dbReference>
<accession>A0A8S1CHW3</accession>